<gene>
    <name evidence="2" type="ORF">Anas_10946</name>
</gene>
<keyword evidence="3" id="KW-1185">Reference proteome</keyword>
<feature type="signal peptide" evidence="1">
    <location>
        <begin position="1"/>
        <end position="17"/>
    </location>
</feature>
<organism evidence="2 3">
    <name type="scientific">Armadillidium nasatum</name>
    <dbReference type="NCBI Taxonomy" id="96803"/>
    <lineage>
        <taxon>Eukaryota</taxon>
        <taxon>Metazoa</taxon>
        <taxon>Ecdysozoa</taxon>
        <taxon>Arthropoda</taxon>
        <taxon>Crustacea</taxon>
        <taxon>Multicrustacea</taxon>
        <taxon>Malacostraca</taxon>
        <taxon>Eumalacostraca</taxon>
        <taxon>Peracarida</taxon>
        <taxon>Isopoda</taxon>
        <taxon>Oniscidea</taxon>
        <taxon>Crinocheta</taxon>
        <taxon>Armadillidiidae</taxon>
        <taxon>Armadillidium</taxon>
    </lineage>
</organism>
<dbReference type="EMBL" id="SEYY01001040">
    <property type="protein sequence ID" value="KAB7505995.1"/>
    <property type="molecule type" value="Genomic_DNA"/>
</dbReference>
<protein>
    <submittedName>
        <fullName evidence="2">Uncharacterized protein</fullName>
    </submittedName>
</protein>
<feature type="chain" id="PRO_5024281415" evidence="1">
    <location>
        <begin position="18"/>
        <end position="101"/>
    </location>
</feature>
<sequence length="101" mass="11887">MNGGRGMGLLFLIKVLPQYCPDLGYSSEDQKFVSDEKATSSLGVSYPSVRFKYLRKELLKARIYVNNFELKLKIKKMERIILMIFYRLVRINFEIIFIIIN</sequence>
<keyword evidence="1" id="KW-0732">Signal</keyword>
<accession>A0A5N5TJ96</accession>
<dbReference type="AlphaFoldDB" id="A0A5N5TJ96"/>
<proteinExistence type="predicted"/>
<evidence type="ECO:0000313" key="3">
    <source>
        <dbReference type="Proteomes" id="UP000326759"/>
    </source>
</evidence>
<comment type="caution">
    <text evidence="2">The sequence shown here is derived from an EMBL/GenBank/DDBJ whole genome shotgun (WGS) entry which is preliminary data.</text>
</comment>
<dbReference type="Proteomes" id="UP000326759">
    <property type="component" value="Unassembled WGS sequence"/>
</dbReference>
<reference evidence="2 3" key="1">
    <citation type="journal article" date="2019" name="PLoS Biol.">
        <title>Sex chromosomes control vertical transmission of feminizing Wolbachia symbionts in an isopod.</title>
        <authorList>
            <person name="Becking T."/>
            <person name="Chebbi M.A."/>
            <person name="Giraud I."/>
            <person name="Moumen B."/>
            <person name="Laverre T."/>
            <person name="Caubet Y."/>
            <person name="Peccoud J."/>
            <person name="Gilbert C."/>
            <person name="Cordaux R."/>
        </authorList>
    </citation>
    <scope>NUCLEOTIDE SEQUENCE [LARGE SCALE GENOMIC DNA]</scope>
    <source>
        <strain evidence="2">ANa2</strain>
        <tissue evidence="2">Whole body excluding digestive tract and cuticle</tissue>
    </source>
</reference>
<evidence type="ECO:0000256" key="1">
    <source>
        <dbReference type="SAM" id="SignalP"/>
    </source>
</evidence>
<evidence type="ECO:0000313" key="2">
    <source>
        <dbReference type="EMBL" id="KAB7505995.1"/>
    </source>
</evidence>
<name>A0A5N5TJ96_9CRUS</name>